<reference evidence="1 2" key="1">
    <citation type="journal article" date="2022" name="Plant J.">
        <title>Chromosome-level genome of Camellia lanceoleosa provides a valuable resource for understanding genome evolution and self-incompatibility.</title>
        <authorList>
            <person name="Gong W."/>
            <person name="Xiao S."/>
            <person name="Wang L."/>
            <person name="Liao Z."/>
            <person name="Chang Y."/>
            <person name="Mo W."/>
            <person name="Hu G."/>
            <person name="Li W."/>
            <person name="Zhao G."/>
            <person name="Zhu H."/>
            <person name="Hu X."/>
            <person name="Ji K."/>
            <person name="Xiang X."/>
            <person name="Song Q."/>
            <person name="Yuan D."/>
            <person name="Jin S."/>
            <person name="Zhang L."/>
        </authorList>
    </citation>
    <scope>NUCLEOTIDE SEQUENCE [LARGE SCALE GENOMIC DNA]</scope>
    <source>
        <strain evidence="1">SQ_2022a</strain>
    </source>
</reference>
<evidence type="ECO:0000313" key="2">
    <source>
        <dbReference type="Proteomes" id="UP001060215"/>
    </source>
</evidence>
<accession>A0ACC0IU09</accession>
<keyword evidence="2" id="KW-1185">Reference proteome</keyword>
<name>A0ACC0IU09_9ERIC</name>
<comment type="caution">
    <text evidence="1">The sequence shown here is derived from an EMBL/GenBank/DDBJ whole genome shotgun (WGS) entry which is preliminary data.</text>
</comment>
<organism evidence="1 2">
    <name type="scientific">Camellia lanceoleosa</name>
    <dbReference type="NCBI Taxonomy" id="1840588"/>
    <lineage>
        <taxon>Eukaryota</taxon>
        <taxon>Viridiplantae</taxon>
        <taxon>Streptophyta</taxon>
        <taxon>Embryophyta</taxon>
        <taxon>Tracheophyta</taxon>
        <taxon>Spermatophyta</taxon>
        <taxon>Magnoliopsida</taxon>
        <taxon>eudicotyledons</taxon>
        <taxon>Gunneridae</taxon>
        <taxon>Pentapetalae</taxon>
        <taxon>asterids</taxon>
        <taxon>Ericales</taxon>
        <taxon>Theaceae</taxon>
        <taxon>Camellia</taxon>
    </lineage>
</organism>
<sequence length="75" mass="8395">MLTAMRSIARGSRSYTSIGGRSKHHCRTIAPSLEVLLGRSDVSGWGAFLKNSVGKHEYLGEYTGKYYLNFLKQKI</sequence>
<dbReference type="Proteomes" id="UP001060215">
    <property type="component" value="Chromosome 1"/>
</dbReference>
<proteinExistence type="predicted"/>
<protein>
    <submittedName>
        <fullName evidence="1">Histone-lysine N-methyltransferase CLF</fullName>
    </submittedName>
</protein>
<gene>
    <name evidence="1" type="ORF">LOK49_LG01G03474</name>
</gene>
<evidence type="ECO:0000313" key="1">
    <source>
        <dbReference type="EMBL" id="KAI8028759.1"/>
    </source>
</evidence>
<dbReference type="EMBL" id="CM045758">
    <property type="protein sequence ID" value="KAI8028759.1"/>
    <property type="molecule type" value="Genomic_DNA"/>
</dbReference>